<gene>
    <name evidence="2" type="ORF">Dpep_1356</name>
</gene>
<reference evidence="2 3" key="1">
    <citation type="journal article" date="2010" name="Stand. Genomic Sci.">
        <title>Permanent draft genome sequence of Dethiosulfovibrio peptidovorans type strain (SEBR 4207).</title>
        <authorList>
            <person name="Labutti K."/>
            <person name="Mayilraj S."/>
            <person name="Clum A."/>
            <person name="Lucas S."/>
            <person name="Glavina Del Rio T."/>
            <person name="Nolan M."/>
            <person name="Tice H."/>
            <person name="Cheng J.F."/>
            <person name="Pitluck S."/>
            <person name="Liolios K."/>
            <person name="Ivanova N."/>
            <person name="Mavromatis K."/>
            <person name="Mikhailova N."/>
            <person name="Pati A."/>
            <person name="Goodwin L."/>
            <person name="Chen A."/>
            <person name="Palaniappan K."/>
            <person name="Land M."/>
            <person name="Hauser L."/>
            <person name="Chang Y.J."/>
            <person name="Jeffries C.D."/>
            <person name="Rohde M."/>
            <person name="Spring S."/>
            <person name="Goker M."/>
            <person name="Woyke T."/>
            <person name="Bristow J."/>
            <person name="Eisen J.A."/>
            <person name="Markowitz V."/>
            <person name="Hugenholtz P."/>
            <person name="Kyrpides N.C."/>
            <person name="Klenk H.P."/>
            <person name="Lapidus A."/>
        </authorList>
    </citation>
    <scope>NUCLEOTIDE SEQUENCE [LARGE SCALE GENOMIC DNA]</scope>
    <source>
        <strain evidence="2 3">DSM 11002</strain>
    </source>
</reference>
<feature type="chain" id="PRO_5003039530" evidence="1">
    <location>
        <begin position="25"/>
        <end position="261"/>
    </location>
</feature>
<dbReference type="SUPFAM" id="SSF49695">
    <property type="entry name" value="gamma-Crystallin-like"/>
    <property type="match status" value="1"/>
</dbReference>
<dbReference type="EMBL" id="ABTR02000001">
    <property type="protein sequence ID" value="EFC91382.1"/>
    <property type="molecule type" value="Genomic_DNA"/>
</dbReference>
<keyword evidence="3" id="KW-1185">Reference proteome</keyword>
<comment type="caution">
    <text evidence="2">The sequence shown here is derived from an EMBL/GenBank/DDBJ whole genome shotgun (WGS) entry which is preliminary data.</text>
</comment>
<dbReference type="STRING" id="469381.Dpep_1356"/>
<evidence type="ECO:0000256" key="1">
    <source>
        <dbReference type="SAM" id="SignalP"/>
    </source>
</evidence>
<dbReference type="Gene3D" id="2.60.20.10">
    <property type="entry name" value="Crystallins"/>
    <property type="match status" value="1"/>
</dbReference>
<sequence length="261" mass="29572">MSNKKNIALSLICASLATIFLVSVGFCSNRDNCIAIVYTEADFQGTSWEIYVTGEYDLWWKIDKDVENPRMIFDLPNDTIASIRVRPGYEVILFEHAELAGDSLVLDIDAPSLEGRWTGQASSLTVFRIEDQELVGRWQASVKSDSTEFAKGGIMDRDEIVAFMEENREGFSELIEAGENQWYDDTTDEQRINVAAYMLGLFEALGYDVSSWTPNTFAQSINNFYDWRKDLSLWQTACLVLNVDGAMYEEIFSSSRCRSLG</sequence>
<accession>D2Z7D5</accession>
<dbReference type="PaxDb" id="469381-Dpep_1356"/>
<dbReference type="InterPro" id="IPR011024">
    <property type="entry name" value="G_crystallin-like"/>
</dbReference>
<dbReference type="Proteomes" id="UP000006427">
    <property type="component" value="Unassembled WGS sequence"/>
</dbReference>
<name>D2Z7D5_9BACT</name>
<protein>
    <submittedName>
        <fullName evidence="2">Uncharacterized protein</fullName>
    </submittedName>
</protein>
<evidence type="ECO:0000313" key="2">
    <source>
        <dbReference type="EMBL" id="EFC91382.1"/>
    </source>
</evidence>
<keyword evidence="1" id="KW-0732">Signal</keyword>
<dbReference type="AlphaFoldDB" id="D2Z7D5"/>
<proteinExistence type="predicted"/>
<dbReference type="OrthoDB" id="954626at2"/>
<evidence type="ECO:0000313" key="3">
    <source>
        <dbReference type="Proteomes" id="UP000006427"/>
    </source>
</evidence>
<organism evidence="2 3">
    <name type="scientific">Dethiosulfovibrio peptidovorans DSM 11002</name>
    <dbReference type="NCBI Taxonomy" id="469381"/>
    <lineage>
        <taxon>Bacteria</taxon>
        <taxon>Thermotogati</taxon>
        <taxon>Synergistota</taxon>
        <taxon>Synergistia</taxon>
        <taxon>Synergistales</taxon>
        <taxon>Dethiosulfovibrionaceae</taxon>
        <taxon>Dethiosulfovibrio</taxon>
    </lineage>
</organism>
<feature type="signal peptide" evidence="1">
    <location>
        <begin position="1"/>
        <end position="24"/>
    </location>
</feature>